<proteinExistence type="predicted"/>
<comment type="cofactor">
    <cofactor evidence="1">
        <name>a divalent metal cation</name>
        <dbReference type="ChEBI" id="CHEBI:60240"/>
    </cofactor>
</comment>
<organism evidence="4 5">
    <name type="scientific">Actinomadura chokoriensis</name>
    <dbReference type="NCBI Taxonomy" id="454156"/>
    <lineage>
        <taxon>Bacteria</taxon>
        <taxon>Bacillati</taxon>
        <taxon>Actinomycetota</taxon>
        <taxon>Actinomycetes</taxon>
        <taxon>Streptosporangiales</taxon>
        <taxon>Thermomonosporaceae</taxon>
        <taxon>Actinomadura</taxon>
    </lineage>
</organism>
<sequence>MLDVPRELIRFTAGLLRTERKARGTRKGTRALTCWALAARAPDLHQALQHALDTGLTHLELDGKIFSADRCRITILSTKGKPIDEWCSGKAHQHGGNIQALSEADGFPIFTSDVEPGHIHAIDAARVHILPMLYPHTGQLPVLADPGYQGAGHGVIVPIAAPTGSNVLAIDNRCRNHLQRFLRCRAERGFALLTERWQALQHTSLSPSRIGDLVRAARVLTLFEPGSTESH</sequence>
<evidence type="ECO:0000313" key="4">
    <source>
        <dbReference type="EMBL" id="MFA1554916.1"/>
    </source>
</evidence>
<keyword evidence="2" id="KW-0479">Metal-binding</keyword>
<gene>
    <name evidence="4" type="ORF">SM436_14605</name>
</gene>
<dbReference type="Proteomes" id="UP001569904">
    <property type="component" value="Unassembled WGS sequence"/>
</dbReference>
<name>A0ABV4QWE5_9ACTN</name>
<accession>A0ABV4QWE5</accession>
<dbReference type="Pfam" id="PF13359">
    <property type="entry name" value="DDE_Tnp_4"/>
    <property type="match status" value="1"/>
</dbReference>
<keyword evidence="5" id="KW-1185">Reference proteome</keyword>
<dbReference type="InterPro" id="IPR027806">
    <property type="entry name" value="HARBI1_dom"/>
</dbReference>
<comment type="caution">
    <text evidence="4">The sequence shown here is derived from an EMBL/GenBank/DDBJ whole genome shotgun (WGS) entry which is preliminary data.</text>
</comment>
<evidence type="ECO:0000256" key="1">
    <source>
        <dbReference type="ARBA" id="ARBA00001968"/>
    </source>
</evidence>
<evidence type="ECO:0000313" key="5">
    <source>
        <dbReference type="Proteomes" id="UP001569904"/>
    </source>
</evidence>
<feature type="domain" description="DDE Tnp4" evidence="3">
    <location>
        <begin position="84"/>
        <end position="221"/>
    </location>
</feature>
<dbReference type="EMBL" id="JAXCEH010000007">
    <property type="protein sequence ID" value="MFA1554916.1"/>
    <property type="molecule type" value="Genomic_DNA"/>
</dbReference>
<evidence type="ECO:0000259" key="3">
    <source>
        <dbReference type="Pfam" id="PF13359"/>
    </source>
</evidence>
<evidence type="ECO:0000256" key="2">
    <source>
        <dbReference type="ARBA" id="ARBA00022723"/>
    </source>
</evidence>
<reference evidence="4 5" key="1">
    <citation type="submission" date="2023-11" db="EMBL/GenBank/DDBJ databases">
        <title>Actinomadura monticuli sp. nov., isolated from volcanic ash.</title>
        <authorList>
            <person name="Lee S.D."/>
            <person name="Yang H."/>
            <person name="Kim I.S."/>
        </authorList>
    </citation>
    <scope>NUCLEOTIDE SEQUENCE [LARGE SCALE GENOMIC DNA]</scope>
    <source>
        <strain evidence="4 5">DSM 45346</strain>
    </source>
</reference>
<protein>
    <submittedName>
        <fullName evidence="4">Transposase family protein</fullName>
    </submittedName>
</protein>